<evidence type="ECO:0000313" key="2">
    <source>
        <dbReference type="EMBL" id="GGZ35275.1"/>
    </source>
</evidence>
<keyword evidence="3" id="KW-1185">Reference proteome</keyword>
<dbReference type="NCBIfam" id="TIGR04433">
    <property type="entry name" value="UrcA_uranyl"/>
    <property type="match status" value="1"/>
</dbReference>
<dbReference type="AlphaFoldDB" id="A0A918Q695"/>
<dbReference type="Proteomes" id="UP000662572">
    <property type="component" value="Unassembled WGS sequence"/>
</dbReference>
<evidence type="ECO:0008006" key="4">
    <source>
        <dbReference type="Google" id="ProtNLM"/>
    </source>
</evidence>
<evidence type="ECO:0000313" key="3">
    <source>
        <dbReference type="Proteomes" id="UP000662572"/>
    </source>
</evidence>
<proteinExistence type="predicted"/>
<dbReference type="InterPro" id="IPR030972">
    <property type="entry name" value="UrcA_uranyl"/>
</dbReference>
<organism evidence="2 3">
    <name type="scientific">Asticcacaulis endophyticus</name>
    <dbReference type="NCBI Taxonomy" id="1395890"/>
    <lineage>
        <taxon>Bacteria</taxon>
        <taxon>Pseudomonadati</taxon>
        <taxon>Pseudomonadota</taxon>
        <taxon>Alphaproteobacteria</taxon>
        <taxon>Caulobacterales</taxon>
        <taxon>Caulobacteraceae</taxon>
        <taxon>Asticcacaulis</taxon>
    </lineage>
</organism>
<reference evidence="2" key="1">
    <citation type="journal article" date="2014" name="Int. J. Syst. Evol. Microbiol.">
        <title>Complete genome sequence of Corynebacterium casei LMG S-19264T (=DSM 44701T), isolated from a smear-ripened cheese.</title>
        <authorList>
            <consortium name="US DOE Joint Genome Institute (JGI-PGF)"/>
            <person name="Walter F."/>
            <person name="Albersmeier A."/>
            <person name="Kalinowski J."/>
            <person name="Ruckert C."/>
        </authorList>
    </citation>
    <scope>NUCLEOTIDE SEQUENCE</scope>
    <source>
        <strain evidence="2">KCTC 32296</strain>
    </source>
</reference>
<accession>A0A918Q695</accession>
<protein>
    <recommendedName>
        <fullName evidence="4">UrcA family protein</fullName>
    </recommendedName>
</protein>
<sequence length="120" mass="12834">MLRSVYMVALASVALLSAGVSVAQAGEKDRTATKTVVSVEGVNFNNTAEVAKVYRQLKNTANTLCDSEYQRYAAQDRQCAQAALSNAVRQLNQPTLTALHDSKTAPVYADKGRVLAGLSQ</sequence>
<keyword evidence="1" id="KW-0732">Signal</keyword>
<reference evidence="2" key="2">
    <citation type="submission" date="2020-09" db="EMBL/GenBank/DDBJ databases">
        <authorList>
            <person name="Sun Q."/>
            <person name="Kim S."/>
        </authorList>
    </citation>
    <scope>NUCLEOTIDE SEQUENCE</scope>
    <source>
        <strain evidence="2">KCTC 32296</strain>
    </source>
</reference>
<gene>
    <name evidence="2" type="ORF">GCM10011273_22230</name>
</gene>
<dbReference type="RefSeq" id="WP_189486498.1">
    <property type="nucleotide sequence ID" value="NZ_BMZB01000002.1"/>
</dbReference>
<feature type="chain" id="PRO_5037080507" description="UrcA family protein" evidence="1">
    <location>
        <begin position="26"/>
        <end position="120"/>
    </location>
</feature>
<name>A0A918Q695_9CAUL</name>
<feature type="signal peptide" evidence="1">
    <location>
        <begin position="1"/>
        <end position="25"/>
    </location>
</feature>
<dbReference type="EMBL" id="BMZB01000002">
    <property type="protein sequence ID" value="GGZ35275.1"/>
    <property type="molecule type" value="Genomic_DNA"/>
</dbReference>
<evidence type="ECO:0000256" key="1">
    <source>
        <dbReference type="SAM" id="SignalP"/>
    </source>
</evidence>
<comment type="caution">
    <text evidence="2">The sequence shown here is derived from an EMBL/GenBank/DDBJ whole genome shotgun (WGS) entry which is preliminary data.</text>
</comment>